<name>A0A1G6BXC9_9BACT</name>
<proteinExistence type="predicted"/>
<dbReference type="Proteomes" id="UP000198771">
    <property type="component" value="Unassembled WGS sequence"/>
</dbReference>
<evidence type="ECO:0000313" key="2">
    <source>
        <dbReference type="Proteomes" id="UP000198771"/>
    </source>
</evidence>
<keyword evidence="2" id="KW-1185">Reference proteome</keyword>
<reference evidence="1 2" key="1">
    <citation type="submission" date="2016-10" db="EMBL/GenBank/DDBJ databases">
        <authorList>
            <person name="de Groot N.N."/>
        </authorList>
    </citation>
    <scope>NUCLEOTIDE SEQUENCE [LARGE SCALE GENOMIC DNA]</scope>
    <source>
        <strain evidence="1 2">ASO4-2</strain>
    </source>
</reference>
<dbReference type="AlphaFoldDB" id="A0A1G6BXC9"/>
<evidence type="ECO:0000313" key="1">
    <source>
        <dbReference type="EMBL" id="SDB25265.1"/>
    </source>
</evidence>
<dbReference type="RefSeq" id="WP_092118584.1">
    <property type="nucleotide sequence ID" value="NZ_FMXO01000006.1"/>
</dbReference>
<sequence>MTETMTPILKWQYEQLLKEMLLLQSHLTDQDCPCETESEMCVRKHLLIIEAYAQETIPLEKDEAFQTKLQQLALEAKQKRNVEERKLRGEDEGLAEDDSEWVRGWRKEFEFRSLAEPQVK</sequence>
<protein>
    <submittedName>
        <fullName evidence="1">Uncharacterized protein</fullName>
    </submittedName>
</protein>
<gene>
    <name evidence="1" type="ORF">SAMN05660653_01188</name>
</gene>
<dbReference type="OrthoDB" id="5471593at2"/>
<organism evidence="1 2">
    <name type="scientific">Desulfonatronum thiosulfatophilum</name>
    <dbReference type="NCBI Taxonomy" id="617002"/>
    <lineage>
        <taxon>Bacteria</taxon>
        <taxon>Pseudomonadati</taxon>
        <taxon>Thermodesulfobacteriota</taxon>
        <taxon>Desulfovibrionia</taxon>
        <taxon>Desulfovibrionales</taxon>
        <taxon>Desulfonatronaceae</taxon>
        <taxon>Desulfonatronum</taxon>
    </lineage>
</organism>
<accession>A0A1G6BXC9</accession>
<dbReference type="EMBL" id="FMXO01000006">
    <property type="protein sequence ID" value="SDB25265.1"/>
    <property type="molecule type" value="Genomic_DNA"/>
</dbReference>